<sequence>MLWGMVFYEGPVCLVNVTGIIPRTEECEHGKTLDSEKYQALPTEYLVSYLKKNNNRLQKTFQQDGASIHTSKKMQTFFQQETSKASFRHCGLPKARI</sequence>
<reference evidence="2" key="1">
    <citation type="submission" date="2017-01" db="EMBL/GenBank/DDBJ databases">
        <title>Comparative genomics of anhydrobiosis in the tardigrade Hypsibius dujardini.</title>
        <authorList>
            <person name="Yoshida Y."/>
            <person name="Koutsovoulos G."/>
            <person name="Laetsch D."/>
            <person name="Stevens L."/>
            <person name="Kumar S."/>
            <person name="Horikawa D."/>
            <person name="Ishino K."/>
            <person name="Komine S."/>
            <person name="Tomita M."/>
            <person name="Blaxter M."/>
            <person name="Arakawa K."/>
        </authorList>
    </citation>
    <scope>NUCLEOTIDE SEQUENCE [LARGE SCALE GENOMIC DNA]</scope>
    <source>
        <strain evidence="2">Z151</strain>
    </source>
</reference>
<accession>A0A1W0WGL0</accession>
<dbReference type="InterPro" id="IPR036397">
    <property type="entry name" value="RNaseH_sf"/>
</dbReference>
<proteinExistence type="predicted"/>
<dbReference type="OrthoDB" id="9996331at2759"/>
<dbReference type="AlphaFoldDB" id="A0A1W0WGL0"/>
<dbReference type="Gene3D" id="3.30.420.10">
    <property type="entry name" value="Ribonuclease H-like superfamily/Ribonuclease H"/>
    <property type="match status" value="1"/>
</dbReference>
<organism evidence="1 2">
    <name type="scientific">Hypsibius exemplaris</name>
    <name type="common">Freshwater tardigrade</name>
    <dbReference type="NCBI Taxonomy" id="2072580"/>
    <lineage>
        <taxon>Eukaryota</taxon>
        <taxon>Metazoa</taxon>
        <taxon>Ecdysozoa</taxon>
        <taxon>Tardigrada</taxon>
        <taxon>Eutardigrada</taxon>
        <taxon>Parachela</taxon>
        <taxon>Hypsibioidea</taxon>
        <taxon>Hypsibiidae</taxon>
        <taxon>Hypsibius</taxon>
    </lineage>
</organism>
<gene>
    <name evidence="1" type="ORF">BV898_11456</name>
</gene>
<evidence type="ECO:0000313" key="1">
    <source>
        <dbReference type="EMBL" id="OQV14338.1"/>
    </source>
</evidence>
<evidence type="ECO:0000313" key="2">
    <source>
        <dbReference type="Proteomes" id="UP000192578"/>
    </source>
</evidence>
<keyword evidence="2" id="KW-1185">Reference proteome</keyword>
<name>A0A1W0WGL0_HYPEX</name>
<dbReference type="EMBL" id="MTYJ01000106">
    <property type="protein sequence ID" value="OQV14338.1"/>
    <property type="molecule type" value="Genomic_DNA"/>
</dbReference>
<dbReference type="GO" id="GO:0003676">
    <property type="term" value="F:nucleic acid binding"/>
    <property type="evidence" value="ECO:0007669"/>
    <property type="project" value="InterPro"/>
</dbReference>
<protein>
    <submittedName>
        <fullName evidence="1">Uncharacterized protein</fullName>
    </submittedName>
</protein>
<comment type="caution">
    <text evidence="1">The sequence shown here is derived from an EMBL/GenBank/DDBJ whole genome shotgun (WGS) entry which is preliminary data.</text>
</comment>
<dbReference type="Proteomes" id="UP000192578">
    <property type="component" value="Unassembled WGS sequence"/>
</dbReference>